<sequence>MTSDNNEYRRPWQTKNIYGSDSEGFLSSAGTQASTTKQLNTIIQLLIQVHVRISALEEELEVIKTKGYSSDLEDIQEKLSNLRIGTSTSKQETKGTLKVLKKF</sequence>
<protein>
    <submittedName>
        <fullName evidence="2">Virion associated protein</fullName>
    </submittedName>
</protein>
<dbReference type="KEGG" id="vg:10581142"/>
<keyword evidence="3" id="KW-1185">Reference proteome</keyword>
<evidence type="ECO:0000256" key="1">
    <source>
        <dbReference type="SAM" id="MobiDB-lite"/>
    </source>
</evidence>
<feature type="region of interest" description="Disordered" evidence="1">
    <location>
        <begin position="1"/>
        <end position="22"/>
    </location>
</feature>
<dbReference type="Proteomes" id="UP000214364">
    <property type="component" value="Genome"/>
</dbReference>
<reference evidence="2 3" key="1">
    <citation type="journal article" date="2011" name="Ann. Appl. Biol.">
        <title>Molecular characterisation of six badnavirus species associated with leaf streak disease of banana in East Africa.</title>
        <authorList>
            <person name="James A.P."/>
            <person name="Geijskes R.J."/>
            <person name="Dale J.L."/>
            <person name="Harding R.M."/>
        </authorList>
    </citation>
    <scope>NUCLEOTIDE SEQUENCE [LARGE SCALE GENOMIC DNA]</scope>
</reference>
<feature type="compositionally biased region" description="Basic and acidic residues" evidence="1">
    <location>
        <begin position="1"/>
        <end position="10"/>
    </location>
</feature>
<proteinExistence type="predicted"/>
<dbReference type="OrthoDB" id="27591at10239"/>
<organism evidence="2 3">
    <name type="scientific">Banana streak UM virus</name>
    <dbReference type="NCBI Taxonomy" id="1016857"/>
    <lineage>
        <taxon>Viruses</taxon>
        <taxon>Riboviria</taxon>
        <taxon>Pararnavirae</taxon>
        <taxon>Artverviricota</taxon>
        <taxon>Revtraviricetes</taxon>
        <taxon>Ortervirales</taxon>
        <taxon>Caulimoviridae</taxon>
        <taxon>Badnavirus</taxon>
        <taxon>Badnavirus thetavirgamusae</taxon>
    </lineage>
</organism>
<evidence type="ECO:0000313" key="3">
    <source>
        <dbReference type="Proteomes" id="UP000214364"/>
    </source>
</evidence>
<dbReference type="RefSeq" id="YP_004442832.1">
    <property type="nucleotide sequence ID" value="NC_015505.1"/>
</dbReference>
<accession>F5AY26</accession>
<dbReference type="EMBL" id="HQ593110">
    <property type="protein sequence ID" value="AEC49883.1"/>
    <property type="molecule type" value="Genomic_DNA"/>
</dbReference>
<name>F5AY26_9VIRU</name>
<evidence type="ECO:0000313" key="2">
    <source>
        <dbReference type="EMBL" id="AEC49883.1"/>
    </source>
</evidence>
<dbReference type="GeneID" id="10581142"/>